<dbReference type="Proteomes" id="UP000315010">
    <property type="component" value="Unassembled WGS sequence"/>
</dbReference>
<reference evidence="1 2" key="1">
    <citation type="submission" date="2019-02" db="EMBL/GenBank/DDBJ databases">
        <title>Deep-cultivation of Planctomycetes and their phenomic and genomic characterization uncovers novel biology.</title>
        <authorList>
            <person name="Wiegand S."/>
            <person name="Jogler M."/>
            <person name="Boedeker C."/>
            <person name="Pinto D."/>
            <person name="Vollmers J."/>
            <person name="Rivas-Marin E."/>
            <person name="Kohn T."/>
            <person name="Peeters S.H."/>
            <person name="Heuer A."/>
            <person name="Rast P."/>
            <person name="Oberbeckmann S."/>
            <person name="Bunk B."/>
            <person name="Jeske O."/>
            <person name="Meyerdierks A."/>
            <person name="Storesund J.E."/>
            <person name="Kallscheuer N."/>
            <person name="Luecker S."/>
            <person name="Lage O.M."/>
            <person name="Pohl T."/>
            <person name="Merkel B.J."/>
            <person name="Hornburger P."/>
            <person name="Mueller R.-W."/>
            <person name="Bruemmer F."/>
            <person name="Labrenz M."/>
            <person name="Spormann A.M."/>
            <person name="Op Den Camp H."/>
            <person name="Overmann J."/>
            <person name="Amann R."/>
            <person name="Jetten M.S.M."/>
            <person name="Mascher T."/>
            <person name="Medema M.H."/>
            <person name="Devos D.P."/>
            <person name="Kaster A.-K."/>
            <person name="Ovreas L."/>
            <person name="Rohde M."/>
            <person name="Galperin M.Y."/>
            <person name="Jogler C."/>
        </authorList>
    </citation>
    <scope>NUCLEOTIDE SEQUENCE [LARGE SCALE GENOMIC DNA]</scope>
    <source>
        <strain evidence="1 2">CA13</strain>
    </source>
</reference>
<dbReference type="AlphaFoldDB" id="A0A5C5Z508"/>
<sequence length="174" mass="19406">MRFLPMLLTMFAMNLSFVSGVSGQEPDAAKIRIGTYDNRSIAVAYAASPHNPVAEKMVELDAAKKNGDEEAVKRLNAWGKKRQRLLHFQGFAHVPVGDLLAPVTDQLADIATKHSLVAIVRECDYLRSDVETIDVTEELVELFQPNEKIRNMARKIRDAKPVELTVLSEMSADK</sequence>
<accession>A0A5C5Z508</accession>
<dbReference type="EMBL" id="SJPJ01000001">
    <property type="protein sequence ID" value="TWT82280.1"/>
    <property type="molecule type" value="Genomic_DNA"/>
</dbReference>
<evidence type="ECO:0000313" key="1">
    <source>
        <dbReference type="EMBL" id="TWT82280.1"/>
    </source>
</evidence>
<dbReference type="RefSeq" id="WP_146398684.1">
    <property type="nucleotide sequence ID" value="NZ_SJPJ01000001.1"/>
</dbReference>
<evidence type="ECO:0000313" key="2">
    <source>
        <dbReference type="Proteomes" id="UP000315010"/>
    </source>
</evidence>
<proteinExistence type="predicted"/>
<keyword evidence="2" id="KW-1185">Reference proteome</keyword>
<organism evidence="1 2">
    <name type="scientific">Novipirellula herctigrandis</name>
    <dbReference type="NCBI Taxonomy" id="2527986"/>
    <lineage>
        <taxon>Bacteria</taxon>
        <taxon>Pseudomonadati</taxon>
        <taxon>Planctomycetota</taxon>
        <taxon>Planctomycetia</taxon>
        <taxon>Pirellulales</taxon>
        <taxon>Pirellulaceae</taxon>
        <taxon>Novipirellula</taxon>
    </lineage>
</organism>
<dbReference type="OrthoDB" id="276871at2"/>
<gene>
    <name evidence="1" type="ORF">CA13_37420</name>
</gene>
<protein>
    <submittedName>
        <fullName evidence="1">Uncharacterized protein</fullName>
    </submittedName>
</protein>
<name>A0A5C5Z508_9BACT</name>
<comment type="caution">
    <text evidence="1">The sequence shown here is derived from an EMBL/GenBank/DDBJ whole genome shotgun (WGS) entry which is preliminary data.</text>
</comment>